<feature type="compositionally biased region" description="Polar residues" evidence="2">
    <location>
        <begin position="323"/>
        <end position="336"/>
    </location>
</feature>
<feature type="compositionally biased region" description="Low complexity" evidence="2">
    <location>
        <begin position="309"/>
        <end position="322"/>
    </location>
</feature>
<evidence type="ECO:0000256" key="2">
    <source>
        <dbReference type="SAM" id="MobiDB-lite"/>
    </source>
</evidence>
<gene>
    <name evidence="3" type="ORF">AK830_g235</name>
</gene>
<proteinExistence type="predicted"/>
<evidence type="ECO:0000256" key="1">
    <source>
        <dbReference type="ARBA" id="ARBA00023242"/>
    </source>
</evidence>
<sequence>MSAPSRSTAASTLPQGFSVYQPALGAQLQFLPAVGTPQLDELLGAYIPGPASAQEKRASVSLDFLEYSHLTGQSFKFYPVYAMTAESPVTASPLQDSASGSSFNASPVISNWDWSRASNGSRSPTSQQARTSPKAASSRHQAADFSHIPGMKIMTKDGLDVTNSASRGSKTKEQRDHAHLMRIIKACDSCKRKKIRCDPSHKKRGAAQAVSQSQAAAKVTKKVKAVAQEVRAVAPAVVPQTDFSASASSFAIDQSFAPMDMETLTPALSGLEPWEEFIQYPSADLPDDYDFFYDPQGYLSPLSSSSLSACSTKPVTPTSTSSQQDLSGSYNLSTGEVSVPSPHLPFDQTDSIHDYVDFNLFSPQSSFSEDDQMVPIELSRQAMTQSRSLQSELLRPDQSSGGSGVQLGDVSGATMLSASQDLSRSEVQSPRGPYRDPGLDTQDHYSPSSSSLNSDLFGSSMSWIEETVLESAQGTTYVTNNGPDGCQSDGDNVALRNSDNATEALLAERVSILATVRQPAGPDASTMTRAGLAATAVDRVCFSDFLLPEPWLTLLKAASTDGSLSSRAIAHGELQSLANVYGDPSTRTNTMATNVAVATNPAFLSAMDTPVAVYGSGDLSDGLQVTSVDASSTALRTVAAHREQSSVSRGTGAYATIIAGDLDAATIASGQTSSQSLIQQRIVDASEMNSEALTPYSGTDAGVREVSSRVSTEVVTQTSVADSAGVENAPRVDNTLHVDNALRVENSPAGENAPRVETALIVETKTKNYYAETYAKTRSAVGEGFSLSPLTATAALVMASGSSMSSTETHLRTMLAIVLLFVAMANWSHVSSKASLWSSKGTSKTERTQHSGRPNDLCGRLKSLESQASRGVKQLGRVISRSAALMSV</sequence>
<accession>A0A0P7C3Q7</accession>
<evidence type="ECO:0000313" key="3">
    <source>
        <dbReference type="EMBL" id="KPM46474.1"/>
    </source>
</evidence>
<keyword evidence="4" id="KW-1185">Reference proteome</keyword>
<feature type="region of interest" description="Disordered" evidence="2">
    <location>
        <begin position="382"/>
        <end position="453"/>
    </location>
</feature>
<dbReference type="Proteomes" id="UP000050424">
    <property type="component" value="Unassembled WGS sequence"/>
</dbReference>
<feature type="region of interest" description="Disordered" evidence="2">
    <location>
        <begin position="309"/>
        <end position="348"/>
    </location>
</feature>
<reference evidence="3 4" key="1">
    <citation type="submission" date="2015-09" db="EMBL/GenBank/DDBJ databases">
        <title>Draft genome of a European isolate of the apple canker pathogen Neonectria ditissima.</title>
        <authorList>
            <person name="Gomez-Cortecero A."/>
            <person name="Harrison R.J."/>
            <person name="Armitage A.D."/>
        </authorList>
    </citation>
    <scope>NUCLEOTIDE SEQUENCE [LARGE SCALE GENOMIC DNA]</scope>
    <source>
        <strain evidence="3 4">R09/05</strain>
    </source>
</reference>
<organism evidence="3 4">
    <name type="scientific">Neonectria ditissima</name>
    <dbReference type="NCBI Taxonomy" id="78410"/>
    <lineage>
        <taxon>Eukaryota</taxon>
        <taxon>Fungi</taxon>
        <taxon>Dikarya</taxon>
        <taxon>Ascomycota</taxon>
        <taxon>Pezizomycotina</taxon>
        <taxon>Sordariomycetes</taxon>
        <taxon>Hypocreomycetidae</taxon>
        <taxon>Hypocreales</taxon>
        <taxon>Nectriaceae</taxon>
        <taxon>Neonectria</taxon>
    </lineage>
</organism>
<dbReference type="OrthoDB" id="4850804at2759"/>
<feature type="compositionally biased region" description="Polar residues" evidence="2">
    <location>
        <begin position="382"/>
        <end position="391"/>
    </location>
</feature>
<dbReference type="AlphaFoldDB" id="A0A0P7C3Q7"/>
<comment type="caution">
    <text evidence="3">The sequence shown here is derived from an EMBL/GenBank/DDBJ whole genome shotgun (WGS) entry which is preliminary data.</text>
</comment>
<feature type="compositionally biased region" description="Basic and acidic residues" evidence="2">
    <location>
        <begin position="433"/>
        <end position="443"/>
    </location>
</feature>
<feature type="compositionally biased region" description="Polar residues" evidence="2">
    <location>
        <begin position="114"/>
        <end position="140"/>
    </location>
</feature>
<dbReference type="EMBL" id="LKCW01000001">
    <property type="protein sequence ID" value="KPM46474.1"/>
    <property type="molecule type" value="Genomic_DNA"/>
</dbReference>
<feature type="compositionally biased region" description="Polar residues" evidence="2">
    <location>
        <begin position="414"/>
        <end position="428"/>
    </location>
</feature>
<dbReference type="CDD" id="cd00067">
    <property type="entry name" value="GAL4"/>
    <property type="match status" value="1"/>
</dbReference>
<dbReference type="GO" id="GO:0008270">
    <property type="term" value="F:zinc ion binding"/>
    <property type="evidence" value="ECO:0007669"/>
    <property type="project" value="InterPro"/>
</dbReference>
<feature type="region of interest" description="Disordered" evidence="2">
    <location>
        <begin position="114"/>
        <end position="149"/>
    </location>
</feature>
<dbReference type="InterPro" id="IPR001138">
    <property type="entry name" value="Zn2Cys6_DnaBD"/>
</dbReference>
<dbReference type="STRING" id="78410.A0A0P7C3Q7"/>
<name>A0A0P7C3Q7_9HYPO</name>
<protein>
    <submittedName>
        <fullName evidence="3">Uncharacterized protein</fullName>
    </submittedName>
</protein>
<keyword evidence="1" id="KW-0539">Nucleus</keyword>
<evidence type="ECO:0000313" key="4">
    <source>
        <dbReference type="Proteomes" id="UP000050424"/>
    </source>
</evidence>
<dbReference type="GO" id="GO:0000981">
    <property type="term" value="F:DNA-binding transcription factor activity, RNA polymerase II-specific"/>
    <property type="evidence" value="ECO:0007669"/>
    <property type="project" value="InterPro"/>
</dbReference>